<evidence type="ECO:0000313" key="4">
    <source>
        <dbReference type="Proteomes" id="UP000676325"/>
    </source>
</evidence>
<keyword evidence="4" id="KW-1185">Reference proteome</keyword>
<evidence type="ECO:0000259" key="1">
    <source>
        <dbReference type="Pfam" id="PF03235"/>
    </source>
</evidence>
<accession>A0A941EDS8</accession>
<dbReference type="Pfam" id="PF03235">
    <property type="entry name" value="GmrSD_N"/>
    <property type="match status" value="1"/>
</dbReference>
<dbReference type="PANTHER" id="PTHR35149:SF2">
    <property type="entry name" value="DUF262 DOMAIN-CONTAINING PROTEIN"/>
    <property type="match status" value="1"/>
</dbReference>
<dbReference type="AlphaFoldDB" id="A0A941EDS8"/>
<dbReference type="Pfam" id="PF07510">
    <property type="entry name" value="GmrSD_C"/>
    <property type="match status" value="1"/>
</dbReference>
<dbReference type="RefSeq" id="WP_212519772.1">
    <property type="nucleotide sequence ID" value="NZ_JAGSOH010000061.1"/>
</dbReference>
<gene>
    <name evidence="3" type="ORF">KDK95_20175</name>
</gene>
<dbReference type="Proteomes" id="UP000676325">
    <property type="component" value="Unassembled WGS sequence"/>
</dbReference>
<dbReference type="InterPro" id="IPR011089">
    <property type="entry name" value="GmrSD_C"/>
</dbReference>
<feature type="domain" description="GmrSD restriction endonucleases N-terminal" evidence="1">
    <location>
        <begin position="17"/>
        <end position="235"/>
    </location>
</feature>
<evidence type="ECO:0000259" key="2">
    <source>
        <dbReference type="Pfam" id="PF07510"/>
    </source>
</evidence>
<reference evidence="3" key="1">
    <citation type="submission" date="2021-04" db="EMBL/GenBank/DDBJ databases">
        <title>Genome based classification of Actinospica acidithermotolerans sp. nov., an actinobacterium isolated from an Indonesian hot spring.</title>
        <authorList>
            <person name="Kusuma A.B."/>
            <person name="Putra K.E."/>
            <person name="Nafisah S."/>
            <person name="Loh J."/>
            <person name="Nouioui I."/>
            <person name="Goodfellow M."/>
        </authorList>
    </citation>
    <scope>NUCLEOTIDE SEQUENCE</scope>
    <source>
        <strain evidence="3">MGRD01-02</strain>
    </source>
</reference>
<evidence type="ECO:0000313" key="3">
    <source>
        <dbReference type="EMBL" id="MBR7828637.1"/>
    </source>
</evidence>
<sequence length="627" mass="71768">MAKQTQERIDGRGHSVRELFTGRRYGLEHYQREYDWTRTHVTDLLNDLAGRFLEQWNEDHERSDVADYRPYFLGPFVTYPVPGMSFLVDGQQRFTTLLLLLIRLRHLLTEADEHAGAAVLDNMICTVQYGVPTFTVHVDEREPALRQLRAGREYPVTEQTPLAVRNICQRYRDLVEDLPSGLRGAALPYFVDWLLERVFLVEISARDRDHGWEIFESMNDRGARLTPLDLLKSFVLSRADKDHSALNAVWRRTMSALAVTDDQAPGDFVKTVLRARYAPADQDTAERVDKAFHEWVRQNPDAMGLARPRDYRVFIRDTIRPLADRYRTLVEASAAPVRGFEPVFYNAANGFDKQLTLIMAAIGPNDTDAAFREKSRLVAAFCDLLLARRMANYASLTANDLALYINGLIMPLREAATVDDVRTLLSVEIGKIEHGFAGLENFGLRSDNRKQVRYLLSRMTGFLETGCGQPDLIADYLGFGPSGRPYEIEHIWADHFGPYAEEVGTPERFRSVRNRFGALLLLPKEINAAFRDDPFSLKAEHYRAQNLLAKSLHPLCYERNPSFRRFMLRYGLTELFRPYPHTFGITSITERQRLYRSLCELIWDPVRLGFTTQTEPTPAVPAVGSVP</sequence>
<organism evidence="3 4">
    <name type="scientific">Actinospica acidithermotolerans</name>
    <dbReference type="NCBI Taxonomy" id="2828514"/>
    <lineage>
        <taxon>Bacteria</taxon>
        <taxon>Bacillati</taxon>
        <taxon>Actinomycetota</taxon>
        <taxon>Actinomycetes</taxon>
        <taxon>Catenulisporales</taxon>
        <taxon>Actinospicaceae</taxon>
        <taxon>Actinospica</taxon>
    </lineage>
</organism>
<feature type="domain" description="GmrSD restriction endonucleases C-terminal" evidence="2">
    <location>
        <begin position="439"/>
        <end position="550"/>
    </location>
</feature>
<protein>
    <submittedName>
        <fullName evidence="3">DUF262 domain-containing protein</fullName>
    </submittedName>
</protein>
<proteinExistence type="predicted"/>
<dbReference type="PANTHER" id="PTHR35149">
    <property type="entry name" value="SLL5132 PROTEIN"/>
    <property type="match status" value="1"/>
</dbReference>
<dbReference type="EMBL" id="JAGSOH010000061">
    <property type="protein sequence ID" value="MBR7828637.1"/>
    <property type="molecule type" value="Genomic_DNA"/>
</dbReference>
<dbReference type="InterPro" id="IPR004919">
    <property type="entry name" value="GmrSD_N"/>
</dbReference>
<name>A0A941EDS8_9ACTN</name>
<comment type="caution">
    <text evidence="3">The sequence shown here is derived from an EMBL/GenBank/DDBJ whole genome shotgun (WGS) entry which is preliminary data.</text>
</comment>